<feature type="domain" description="CAAX prenyl protease 2/Lysostaphin resistance protein A-like" evidence="2">
    <location>
        <begin position="91"/>
        <end position="247"/>
    </location>
</feature>
<keyword evidence="1" id="KW-0812">Transmembrane</keyword>
<feature type="transmembrane region" description="Helical" evidence="1">
    <location>
        <begin position="235"/>
        <end position="256"/>
    </location>
</feature>
<keyword evidence="1" id="KW-0472">Membrane</keyword>
<keyword evidence="4" id="KW-1185">Reference proteome</keyword>
<feature type="transmembrane region" description="Helical" evidence="1">
    <location>
        <begin position="52"/>
        <end position="75"/>
    </location>
</feature>
<gene>
    <name evidence="3" type="ORF">DVR09_00800</name>
</gene>
<feature type="transmembrane region" description="Helical" evidence="1">
    <location>
        <begin position="87"/>
        <end position="106"/>
    </location>
</feature>
<feature type="transmembrane region" description="Helical" evidence="1">
    <location>
        <begin position="118"/>
        <end position="144"/>
    </location>
</feature>
<dbReference type="GO" id="GO:0006508">
    <property type="term" value="P:proteolysis"/>
    <property type="evidence" value="ECO:0007669"/>
    <property type="project" value="UniProtKB-KW"/>
</dbReference>
<reference evidence="4" key="1">
    <citation type="submission" date="2018-07" db="EMBL/GenBank/DDBJ databases">
        <title>Genome sequence of Erythrobacter strain YH-07, an antagonistic bacterium isolated from Yellow Sea.</title>
        <authorList>
            <person name="Tang T."/>
            <person name="Liu Q."/>
            <person name="Sun X."/>
        </authorList>
    </citation>
    <scope>NUCLEOTIDE SEQUENCE [LARGE SCALE GENOMIC DNA]</scope>
    <source>
        <strain evidence="4">YH-07</strain>
    </source>
</reference>
<proteinExistence type="predicted"/>
<feature type="transmembrane region" description="Helical" evidence="1">
    <location>
        <begin position="150"/>
        <end position="172"/>
    </location>
</feature>
<dbReference type="EMBL" id="CP031357">
    <property type="protein sequence ID" value="AXK41059.1"/>
    <property type="molecule type" value="Genomic_DNA"/>
</dbReference>
<keyword evidence="3" id="KW-0645">Protease</keyword>
<organism evidence="3 4">
    <name type="scientific">Erythrobacter aureus</name>
    <dbReference type="NCBI Taxonomy" id="2182384"/>
    <lineage>
        <taxon>Bacteria</taxon>
        <taxon>Pseudomonadati</taxon>
        <taxon>Pseudomonadota</taxon>
        <taxon>Alphaproteobacteria</taxon>
        <taxon>Sphingomonadales</taxon>
        <taxon>Erythrobacteraceae</taxon>
        <taxon>Erythrobacter/Porphyrobacter group</taxon>
        <taxon>Erythrobacter</taxon>
    </lineage>
</organism>
<dbReference type="KEGG" id="err:DVR09_00800"/>
<dbReference type="RefSeq" id="WP_115415252.1">
    <property type="nucleotide sequence ID" value="NZ_CP031357.1"/>
</dbReference>
<feature type="transmembrane region" description="Helical" evidence="1">
    <location>
        <begin position="184"/>
        <end position="203"/>
    </location>
</feature>
<keyword evidence="1" id="KW-1133">Transmembrane helix</keyword>
<dbReference type="GO" id="GO:0080120">
    <property type="term" value="P:CAAX-box protein maturation"/>
    <property type="evidence" value="ECO:0007669"/>
    <property type="project" value="UniProtKB-ARBA"/>
</dbReference>
<keyword evidence="3" id="KW-0482">Metalloprotease</keyword>
<accession>A0A345YAV7</accession>
<name>A0A345YAV7_9SPHN</name>
<protein>
    <submittedName>
        <fullName evidence="3">CPBP family intramembrane metalloprotease</fullName>
    </submittedName>
</protein>
<evidence type="ECO:0000313" key="4">
    <source>
        <dbReference type="Proteomes" id="UP000254508"/>
    </source>
</evidence>
<evidence type="ECO:0000259" key="2">
    <source>
        <dbReference type="Pfam" id="PF02517"/>
    </source>
</evidence>
<sequence>MDAITTSGESAVTPAMTMRGEWSRFLGFLRRPVLPTRAPLPQVAGLIAVLRLFALDLLVMSGLLAIAGIVIATGVDMPETALAGMDIGPGIVFAVVVVAPLAEEIAFRGWLSGRPGHLLALVALVGGGLSATLLLSAAGFSYGADALETGLAAMALGTLGGALLALVALYLLRRREAMRWFQRCFPLFFWASTLAFSLVHLFNFPADQMATALPLVLPQLVTGTMLGYLRVHYGLWASIMLHALHNGAFISLVLLASSGA</sequence>
<dbReference type="GO" id="GO:0004175">
    <property type="term" value="F:endopeptidase activity"/>
    <property type="evidence" value="ECO:0007669"/>
    <property type="project" value="UniProtKB-ARBA"/>
</dbReference>
<dbReference type="InterPro" id="IPR003675">
    <property type="entry name" value="Rce1/LyrA-like_dom"/>
</dbReference>
<keyword evidence="3" id="KW-0378">Hydrolase</keyword>
<dbReference type="Pfam" id="PF02517">
    <property type="entry name" value="Rce1-like"/>
    <property type="match status" value="1"/>
</dbReference>
<evidence type="ECO:0000313" key="3">
    <source>
        <dbReference type="EMBL" id="AXK41059.1"/>
    </source>
</evidence>
<dbReference type="AlphaFoldDB" id="A0A345YAV7"/>
<dbReference type="Proteomes" id="UP000254508">
    <property type="component" value="Chromosome"/>
</dbReference>
<dbReference type="GO" id="GO:0008237">
    <property type="term" value="F:metallopeptidase activity"/>
    <property type="evidence" value="ECO:0007669"/>
    <property type="project" value="UniProtKB-KW"/>
</dbReference>
<evidence type="ECO:0000256" key="1">
    <source>
        <dbReference type="SAM" id="Phobius"/>
    </source>
</evidence>
<dbReference type="OrthoDB" id="7427644at2"/>